<dbReference type="Proteomes" id="UP000076490">
    <property type="component" value="Unassembled WGS sequence"/>
</dbReference>
<dbReference type="PANTHER" id="PTHR13847:SF274">
    <property type="entry name" value="RIESKE 2FE-2S IRON-SULFUR PROTEIN YHFW-RELATED"/>
    <property type="match status" value="1"/>
</dbReference>
<dbReference type="AlphaFoldDB" id="A0A165GN05"/>
<organism evidence="7 8">
    <name type="scientific">Bhargavaea cecembensis</name>
    <dbReference type="NCBI Taxonomy" id="394098"/>
    <lineage>
        <taxon>Bacteria</taxon>
        <taxon>Bacillati</taxon>
        <taxon>Bacillota</taxon>
        <taxon>Bacilli</taxon>
        <taxon>Bacillales</taxon>
        <taxon>Caryophanaceae</taxon>
        <taxon>Bhargavaea</taxon>
    </lineage>
</organism>
<keyword evidence="3" id="KW-0408">Iron</keyword>
<evidence type="ECO:0000256" key="5">
    <source>
        <dbReference type="ARBA" id="ARBA00023157"/>
    </source>
</evidence>
<comment type="caution">
    <text evidence="7">The sequence shown here is derived from an EMBL/GenBank/DDBJ whole genome shotgun (WGS) entry which is preliminary data.</text>
</comment>
<dbReference type="Gene3D" id="2.102.10.10">
    <property type="entry name" value="Rieske [2Fe-2S] iron-sulphur domain"/>
    <property type="match status" value="1"/>
</dbReference>
<evidence type="ECO:0000313" key="7">
    <source>
        <dbReference type="EMBL" id="KZE37025.1"/>
    </source>
</evidence>
<dbReference type="EMBL" id="LQNT01000011">
    <property type="protein sequence ID" value="KZE37025.1"/>
    <property type="molecule type" value="Genomic_DNA"/>
</dbReference>
<dbReference type="InterPro" id="IPR036188">
    <property type="entry name" value="FAD/NAD-bd_sf"/>
</dbReference>
<accession>A0A165GN05</accession>
<dbReference type="Pfam" id="PF01266">
    <property type="entry name" value="DAO"/>
    <property type="match status" value="1"/>
</dbReference>
<dbReference type="GO" id="GO:0004497">
    <property type="term" value="F:monooxygenase activity"/>
    <property type="evidence" value="ECO:0007669"/>
    <property type="project" value="UniProtKB-ARBA"/>
</dbReference>
<protein>
    <submittedName>
        <fullName evidence="7">Gamma-glutamylputrescine oxidoreductase</fullName>
    </submittedName>
</protein>
<dbReference type="SUPFAM" id="SSF51905">
    <property type="entry name" value="FAD/NAD(P)-binding domain"/>
    <property type="match status" value="1"/>
</dbReference>
<evidence type="ECO:0000256" key="1">
    <source>
        <dbReference type="ARBA" id="ARBA00022714"/>
    </source>
</evidence>
<gene>
    <name evidence="7" type="ORF">AV656_10595</name>
</gene>
<dbReference type="GO" id="GO:0046872">
    <property type="term" value="F:metal ion binding"/>
    <property type="evidence" value="ECO:0007669"/>
    <property type="project" value="UniProtKB-KW"/>
</dbReference>
<evidence type="ECO:0000259" key="6">
    <source>
        <dbReference type="PROSITE" id="PS51296"/>
    </source>
</evidence>
<dbReference type="RefSeq" id="WP_063181888.1">
    <property type="nucleotide sequence ID" value="NZ_LQNT01000011.1"/>
</dbReference>
<evidence type="ECO:0000256" key="3">
    <source>
        <dbReference type="ARBA" id="ARBA00023004"/>
    </source>
</evidence>
<reference evidence="7 8" key="1">
    <citation type="submission" date="2016-01" db="EMBL/GenBank/DDBJ databases">
        <title>Whole genome sequencing of Bhargavaea cecembensis T14.</title>
        <authorList>
            <person name="Hong K.W."/>
        </authorList>
    </citation>
    <scope>NUCLEOTIDE SEQUENCE [LARGE SCALE GENOMIC DNA]</scope>
    <source>
        <strain evidence="7 8">T14</strain>
    </source>
</reference>
<dbReference type="Gene3D" id="3.30.9.10">
    <property type="entry name" value="D-Amino Acid Oxidase, subunit A, domain 2"/>
    <property type="match status" value="1"/>
</dbReference>
<dbReference type="Gene3D" id="3.50.50.60">
    <property type="entry name" value="FAD/NAD(P)-binding domain"/>
    <property type="match status" value="1"/>
</dbReference>
<sequence length="462" mass="51323">MNQPKSNESLWLDTGYPRDQYPEAQGSLRCDVCIIGGGMGGIAAAEQLAKAGKDVIVLEKDRVFGSTTSHSTGKVTAQHDIIYAKLIKQFDLETARTYYKVNERAVRRAREMARDDEARPLDSILYARTPSGTENLRKEWEAYKEIGIQGAFINETELPFTVESALSMHDELQIHPLRFGQRLTRMAADSGARIFEDSAVRKMDFKKRIVELENGSDVTFSELILCTHYPLVGLQNLNVLKLEVNRSYIVASKAETELKNQYLGVDADSLSIRTAGIDGQPYLLLSGSNHLAGMKEETGENYGELAEHLREQFSVTDISHRWSAQDPKTPDDVPYIGRITPDLPHIYISTGFRKWGLSGSLAGSEVLRDLITGRPNEAIQLYSPDRTGFGAKLLQGIKLAGLTVGELAAGYTVRLESPTCTHLGCKTRWNEGDRTWDCPCHGSRFREDGSVLEGPAKKPLNL</sequence>
<dbReference type="InterPro" id="IPR017941">
    <property type="entry name" value="Rieske_2Fe-2S"/>
</dbReference>
<evidence type="ECO:0000313" key="8">
    <source>
        <dbReference type="Proteomes" id="UP000076490"/>
    </source>
</evidence>
<keyword evidence="4" id="KW-0411">Iron-sulfur</keyword>
<dbReference type="SUPFAM" id="SSF50022">
    <property type="entry name" value="ISP domain"/>
    <property type="match status" value="1"/>
</dbReference>
<dbReference type="InterPro" id="IPR006076">
    <property type="entry name" value="FAD-dep_OxRdtase"/>
</dbReference>
<keyword evidence="2" id="KW-0479">Metal-binding</keyword>
<dbReference type="GO" id="GO:0016705">
    <property type="term" value="F:oxidoreductase activity, acting on paired donors, with incorporation or reduction of molecular oxygen"/>
    <property type="evidence" value="ECO:0007669"/>
    <property type="project" value="UniProtKB-ARBA"/>
</dbReference>
<proteinExistence type="predicted"/>
<dbReference type="GO" id="GO:0005737">
    <property type="term" value="C:cytoplasm"/>
    <property type="evidence" value="ECO:0007669"/>
    <property type="project" value="TreeGrafter"/>
</dbReference>
<feature type="domain" description="Rieske" evidence="6">
    <location>
        <begin position="412"/>
        <end position="462"/>
    </location>
</feature>
<name>A0A165GN05_9BACL</name>
<dbReference type="GO" id="GO:0016020">
    <property type="term" value="C:membrane"/>
    <property type="evidence" value="ECO:0007669"/>
    <property type="project" value="InterPro"/>
</dbReference>
<dbReference type="PROSITE" id="PS51296">
    <property type="entry name" value="RIESKE"/>
    <property type="match status" value="1"/>
</dbReference>
<keyword evidence="1" id="KW-0001">2Fe-2S</keyword>
<dbReference type="PANTHER" id="PTHR13847">
    <property type="entry name" value="SARCOSINE DEHYDROGENASE-RELATED"/>
    <property type="match status" value="1"/>
</dbReference>
<evidence type="ECO:0000256" key="2">
    <source>
        <dbReference type="ARBA" id="ARBA00022723"/>
    </source>
</evidence>
<dbReference type="Pfam" id="PF00355">
    <property type="entry name" value="Rieske"/>
    <property type="match status" value="1"/>
</dbReference>
<dbReference type="PRINTS" id="PR00162">
    <property type="entry name" value="RIESKE"/>
</dbReference>
<dbReference type="InterPro" id="IPR005805">
    <property type="entry name" value="Rieske_Fe-S_prot_C"/>
</dbReference>
<dbReference type="InterPro" id="IPR036922">
    <property type="entry name" value="Rieske_2Fe-2S_sf"/>
</dbReference>
<dbReference type="GO" id="GO:0051537">
    <property type="term" value="F:2 iron, 2 sulfur cluster binding"/>
    <property type="evidence" value="ECO:0007669"/>
    <property type="project" value="UniProtKB-KW"/>
</dbReference>
<keyword evidence="5" id="KW-1015">Disulfide bond</keyword>
<evidence type="ECO:0000256" key="4">
    <source>
        <dbReference type="ARBA" id="ARBA00023014"/>
    </source>
</evidence>